<evidence type="ECO:0000313" key="2">
    <source>
        <dbReference type="EMBL" id="CAB1424095.1"/>
    </source>
</evidence>
<protein>
    <submittedName>
        <fullName evidence="2">Uncharacterized protein</fullName>
    </submittedName>
</protein>
<proteinExistence type="predicted"/>
<evidence type="ECO:0000256" key="1">
    <source>
        <dbReference type="SAM" id="Coils"/>
    </source>
</evidence>
<gene>
    <name evidence="2" type="ORF">PLEPLA_LOCUS12016</name>
</gene>
<name>A0A9N7YA98_PLEPL</name>
<keyword evidence="1" id="KW-0175">Coiled coil</keyword>
<reference evidence="2" key="1">
    <citation type="submission" date="2020-03" db="EMBL/GenBank/DDBJ databases">
        <authorList>
            <person name="Weist P."/>
        </authorList>
    </citation>
    <scope>NUCLEOTIDE SEQUENCE</scope>
</reference>
<keyword evidence="3" id="KW-1185">Reference proteome</keyword>
<dbReference type="Proteomes" id="UP001153269">
    <property type="component" value="Unassembled WGS sequence"/>
</dbReference>
<evidence type="ECO:0000313" key="3">
    <source>
        <dbReference type="Proteomes" id="UP001153269"/>
    </source>
</evidence>
<sequence length="100" mass="11527">MSIVKSLMDKEKEEEQQLMEALRGRQVHDELVTVCLTELESLREIHAKENEELKEAMEELQSDLEEALLKSYQPGCGTSWRKLFTNMRRAGLGLVQSGIY</sequence>
<comment type="caution">
    <text evidence="2">The sequence shown here is derived from an EMBL/GenBank/DDBJ whole genome shotgun (WGS) entry which is preliminary data.</text>
</comment>
<accession>A0A9N7YA98</accession>
<organism evidence="2 3">
    <name type="scientific">Pleuronectes platessa</name>
    <name type="common">European plaice</name>
    <dbReference type="NCBI Taxonomy" id="8262"/>
    <lineage>
        <taxon>Eukaryota</taxon>
        <taxon>Metazoa</taxon>
        <taxon>Chordata</taxon>
        <taxon>Craniata</taxon>
        <taxon>Vertebrata</taxon>
        <taxon>Euteleostomi</taxon>
        <taxon>Actinopterygii</taxon>
        <taxon>Neopterygii</taxon>
        <taxon>Teleostei</taxon>
        <taxon>Neoteleostei</taxon>
        <taxon>Acanthomorphata</taxon>
        <taxon>Carangaria</taxon>
        <taxon>Pleuronectiformes</taxon>
        <taxon>Pleuronectoidei</taxon>
        <taxon>Pleuronectidae</taxon>
        <taxon>Pleuronectes</taxon>
    </lineage>
</organism>
<feature type="coiled-coil region" evidence="1">
    <location>
        <begin position="36"/>
        <end position="70"/>
    </location>
</feature>
<dbReference type="EMBL" id="CADEAL010000705">
    <property type="protein sequence ID" value="CAB1424095.1"/>
    <property type="molecule type" value="Genomic_DNA"/>
</dbReference>
<dbReference type="AlphaFoldDB" id="A0A9N7YA98"/>